<feature type="domain" description="Glycosyl transferase family 1" evidence="2">
    <location>
        <begin position="1079"/>
        <end position="1222"/>
    </location>
</feature>
<proteinExistence type="predicted"/>
<keyword evidence="4" id="KW-1185">Reference proteome</keyword>
<feature type="domain" description="Glycosyl transferase family 1" evidence="2">
    <location>
        <begin position="636"/>
        <end position="807"/>
    </location>
</feature>
<dbReference type="EMBL" id="BSOB01000017">
    <property type="protein sequence ID" value="GLQ93020.1"/>
    <property type="molecule type" value="Genomic_DNA"/>
</dbReference>
<name>A0ABQ5XMT6_9GAMM</name>
<feature type="domain" description="Glycosyl transferase family 1" evidence="2">
    <location>
        <begin position="233"/>
        <end position="392"/>
    </location>
</feature>
<sequence>MTSMDQKNNLPMHLLIDLQACQSVEHGKRGIGIYANSLVHALISQADGRRISFLINGDMEESAIELRRELKTKVDPQDIHVWTSPSPRNAGDEGNAWRIEASQLVRDALIASIAPDCFLLLSPFEGWIDDCVCSLPSADIAIATVVVVYDLIPYTYPDIYLRDPRLRNWYLNVLRGLARADVLLAISDSSRQEILGALEYAPDCVLNISAAVNERYAPQVVMPESAEREVRARLKLKKPFVMYTGGIDHRKNIDLLIEAFATTGRIAKSHQLAIVCKVQPEEFERLRALARRVGLPNDALVLTGFVTDEDLLALYGLCELFVFPSWHEGFGLPVLEAMSVGAPVIVSKTSSLPEVVGLDGVVFDPRDKQSIADAIIRVLSDDALRERLASNGLSRSKQFSWKRTGTEAWKGIEMAVGARCAEVLAARQVPARRGKPKLAYLSPLPPQQSGIADFSAELLPELVAYYDIELVVDDIDRPINLDGLVVPVRDVPWFLANAKRFDRVLYHFGNSEFHGHMFDVLAKVGGTVVLHDFYLGNLHQWLQEKGRIPGLWQQALYEGHGYYALKMLGEAVDQSITAQYAIAYKFPCNWSVVAAADGVIVHSTHSRTLANEWYGGDKAACFAQIPLLRKVQHTVDRAEARRVLGLDDGQLVVASFGMLSANKRNESLLEAWLTSFGHRADCKLVFVGKAADLAWQTMLYERARAVGAENVFITGFADAETYRHWLASADIAVQLRRQSRGETSAAVLDCMAWGIPTIVNAHGSLAELPRETVITLEDEFSVEDLATSIGRLIDSKETRSALARAGRDYLERLHDPARIAKQYSLTIDALYERSSRRILKHAVDQLSAIRSTVEPTSTDRDAVALGLAPLLGPLTSHPQLLLDVSELARTDARTGIQRVVRSILSELLTQNKTGWRIEPVYSNGDGVYRYARRFTCAFLGCPDMGLDDDPMDATTGDLFVGLDLAPTVITASEFFSTLRAKGVEITFVLYDMLPVARPEWFPANATEILGRWYPTVATIADRIVAISRSVADEFAAWLPTTGRKIPLQLSWFHLGADVQASVPSRGMSPEEEERLRWLRHNGNLVLMVGTIEPRKGHDQVLDAFVKLRERNVNANLVIVGKQGWCVEQLIERLGNEVIAASGVTWFSAASDELLDQLYDSANLLLVASRGEGFGLPIIEATMRGVTVLARDIPVFREVGGDGIFYFSGDSAKDLADSIERSLDAVRNGAVPNQAAVAVNSWATSAERFLDAVTGKSSYKTWSPG</sequence>
<dbReference type="Gene3D" id="3.40.50.2000">
    <property type="entry name" value="Glycogen Phosphorylase B"/>
    <property type="match status" value="3"/>
</dbReference>
<evidence type="ECO:0000259" key="2">
    <source>
        <dbReference type="Pfam" id="PF00534"/>
    </source>
</evidence>
<dbReference type="PANTHER" id="PTHR46401">
    <property type="entry name" value="GLYCOSYLTRANSFERASE WBBK-RELATED"/>
    <property type="match status" value="1"/>
</dbReference>
<protein>
    <submittedName>
        <fullName evidence="3">Mannosyltransferase A</fullName>
    </submittedName>
</protein>
<keyword evidence="1" id="KW-0808">Transferase</keyword>
<keyword evidence="3" id="KW-0328">Glycosyltransferase</keyword>
<accession>A0ABQ5XMT6</accession>
<organism evidence="3 4">
    <name type="scientific">Dyella acidisoli</name>
    <dbReference type="NCBI Taxonomy" id="1867834"/>
    <lineage>
        <taxon>Bacteria</taxon>
        <taxon>Pseudomonadati</taxon>
        <taxon>Pseudomonadota</taxon>
        <taxon>Gammaproteobacteria</taxon>
        <taxon>Lysobacterales</taxon>
        <taxon>Rhodanobacteraceae</taxon>
        <taxon>Dyella</taxon>
    </lineage>
</organism>
<comment type="caution">
    <text evidence="3">The sequence shown here is derived from an EMBL/GenBank/DDBJ whole genome shotgun (WGS) entry which is preliminary data.</text>
</comment>
<dbReference type="Pfam" id="PF00534">
    <property type="entry name" value="Glycos_transf_1"/>
    <property type="match status" value="3"/>
</dbReference>
<dbReference type="InterPro" id="IPR001296">
    <property type="entry name" value="Glyco_trans_1"/>
</dbReference>
<dbReference type="SUPFAM" id="SSF53756">
    <property type="entry name" value="UDP-Glycosyltransferase/glycogen phosphorylase"/>
    <property type="match status" value="3"/>
</dbReference>
<evidence type="ECO:0000313" key="4">
    <source>
        <dbReference type="Proteomes" id="UP001156670"/>
    </source>
</evidence>
<dbReference type="Proteomes" id="UP001156670">
    <property type="component" value="Unassembled WGS sequence"/>
</dbReference>
<evidence type="ECO:0000313" key="3">
    <source>
        <dbReference type="EMBL" id="GLQ93020.1"/>
    </source>
</evidence>
<dbReference type="CDD" id="cd03801">
    <property type="entry name" value="GT4_PimA-like"/>
    <property type="match status" value="1"/>
</dbReference>
<reference evidence="4" key="1">
    <citation type="journal article" date="2019" name="Int. J. Syst. Evol. Microbiol.">
        <title>The Global Catalogue of Microorganisms (GCM) 10K type strain sequencing project: providing services to taxonomists for standard genome sequencing and annotation.</title>
        <authorList>
            <consortium name="The Broad Institute Genomics Platform"/>
            <consortium name="The Broad Institute Genome Sequencing Center for Infectious Disease"/>
            <person name="Wu L."/>
            <person name="Ma J."/>
        </authorList>
    </citation>
    <scope>NUCLEOTIDE SEQUENCE [LARGE SCALE GENOMIC DNA]</scope>
    <source>
        <strain evidence="4">NBRC 111980</strain>
    </source>
</reference>
<gene>
    <name evidence="3" type="ORF">GCM10007901_19710</name>
</gene>
<dbReference type="GO" id="GO:0016757">
    <property type="term" value="F:glycosyltransferase activity"/>
    <property type="evidence" value="ECO:0007669"/>
    <property type="project" value="UniProtKB-KW"/>
</dbReference>
<dbReference type="PANTHER" id="PTHR46401:SF2">
    <property type="entry name" value="GLYCOSYLTRANSFERASE WBBK-RELATED"/>
    <property type="match status" value="1"/>
</dbReference>
<evidence type="ECO:0000256" key="1">
    <source>
        <dbReference type="ARBA" id="ARBA00022679"/>
    </source>
</evidence>
<dbReference type="CDD" id="cd03809">
    <property type="entry name" value="GT4_MtfB-like"/>
    <property type="match status" value="2"/>
</dbReference>